<reference evidence="11" key="1">
    <citation type="submission" date="2018-09" db="EMBL/GenBank/DDBJ databases">
        <title>The complete genome of Acinetobacter sp. strain WCHAc010005.</title>
        <authorList>
            <person name="Hu Y."/>
            <person name="Long H."/>
            <person name="Feng Y."/>
            <person name="Zong Z."/>
        </authorList>
    </citation>
    <scope>NUCLEOTIDE SEQUENCE [LARGE SCALE GENOMIC DNA]</scope>
    <source>
        <strain evidence="11">WCHAc010005</strain>
    </source>
</reference>
<gene>
    <name evidence="10" type="ORF">CDG60_09330</name>
</gene>
<dbReference type="EMBL" id="CP032134">
    <property type="protein sequence ID" value="AXY56748.1"/>
    <property type="molecule type" value="Genomic_DNA"/>
</dbReference>
<evidence type="ECO:0000256" key="4">
    <source>
        <dbReference type="ARBA" id="ARBA00022605"/>
    </source>
</evidence>
<dbReference type="GO" id="GO:0008652">
    <property type="term" value="P:amino acid biosynthetic process"/>
    <property type="evidence" value="ECO:0007669"/>
    <property type="project" value="UniProtKB-KW"/>
</dbReference>
<dbReference type="GO" id="GO:0005737">
    <property type="term" value="C:cytoplasm"/>
    <property type="evidence" value="ECO:0007669"/>
    <property type="project" value="TreeGrafter"/>
</dbReference>
<comment type="pathway">
    <text evidence="2 8">Metabolic intermediate biosynthesis; chorismate biosynthesis; chorismate from D-erythrose 4-phosphate and phosphoenolpyruvate: step 1/7.</text>
</comment>
<comment type="similarity">
    <text evidence="3 8">Belongs to the class-I DAHP synthase family.</text>
</comment>
<dbReference type="KEGG" id="achi:CDG60_09330"/>
<dbReference type="Proteomes" id="UP000263753">
    <property type="component" value="Chromosome"/>
</dbReference>
<comment type="catalytic activity">
    <reaction evidence="7 8">
        <text>D-erythrose 4-phosphate + phosphoenolpyruvate + H2O = 7-phospho-2-dehydro-3-deoxy-D-arabino-heptonate + phosphate</text>
        <dbReference type="Rhea" id="RHEA:14717"/>
        <dbReference type="ChEBI" id="CHEBI:15377"/>
        <dbReference type="ChEBI" id="CHEBI:16897"/>
        <dbReference type="ChEBI" id="CHEBI:43474"/>
        <dbReference type="ChEBI" id="CHEBI:58394"/>
        <dbReference type="ChEBI" id="CHEBI:58702"/>
        <dbReference type="EC" id="2.5.1.54"/>
    </reaction>
</comment>
<dbReference type="RefSeq" id="WP_087514066.1">
    <property type="nucleotide sequence ID" value="NZ_CP032134.1"/>
</dbReference>
<protein>
    <recommendedName>
        <fullName evidence="8">Phospho-2-dehydro-3-deoxyheptonate aldolase</fullName>
        <ecNumber evidence="8">2.5.1.54</ecNumber>
    </recommendedName>
</protein>
<dbReference type="Pfam" id="PF00793">
    <property type="entry name" value="DAHP_synth_1"/>
    <property type="match status" value="1"/>
</dbReference>
<dbReference type="NCBIfam" id="NF009395">
    <property type="entry name" value="PRK12755.1"/>
    <property type="match status" value="1"/>
</dbReference>
<dbReference type="InterPro" id="IPR013785">
    <property type="entry name" value="Aldolase_TIM"/>
</dbReference>
<dbReference type="GO" id="GO:0009423">
    <property type="term" value="P:chorismate biosynthetic process"/>
    <property type="evidence" value="ECO:0007669"/>
    <property type="project" value="UniProtKB-UniPathway"/>
</dbReference>
<evidence type="ECO:0000256" key="5">
    <source>
        <dbReference type="ARBA" id="ARBA00022679"/>
    </source>
</evidence>
<dbReference type="InterPro" id="IPR006219">
    <property type="entry name" value="DAHP_synth_1"/>
</dbReference>
<evidence type="ECO:0000256" key="1">
    <source>
        <dbReference type="ARBA" id="ARBA00003726"/>
    </source>
</evidence>
<keyword evidence="6 8" id="KW-0057">Aromatic amino acid biosynthesis</keyword>
<evidence type="ECO:0000256" key="8">
    <source>
        <dbReference type="PIRNR" id="PIRNR001361"/>
    </source>
</evidence>
<evidence type="ECO:0000256" key="6">
    <source>
        <dbReference type="ARBA" id="ARBA00023141"/>
    </source>
</evidence>
<dbReference type="UniPathway" id="UPA00053">
    <property type="reaction ID" value="UER00084"/>
</dbReference>
<evidence type="ECO:0000256" key="2">
    <source>
        <dbReference type="ARBA" id="ARBA00004688"/>
    </source>
</evidence>
<feature type="domain" description="DAHP synthetase I/KDSA" evidence="9">
    <location>
        <begin position="44"/>
        <end position="334"/>
    </location>
</feature>
<sequence>MNALNTSLKHTDNSELTLSLPQQLKAKFSLSPEIAHQIKEQRETIQNILNGTDPRLLVVTGPCSIHDEKSALEYAGHLQKLQQLVGDQIYLVMRAYIEKPRTTVGWKGFMYDPELNGSSDLQQGLERSRSLYLKIAALGLPLASEILSPMATAYFDDLLAWGAIGARTSESQIHREISSHMDFSIGFKNGTDGSVQIALDAIESASRPHQFLGMSQSGLPSVLQSKGNPKAHLILRGSNKGTNFHLADIRQIKDSIKGEMPALVVDCSHGNSSKNPMLQPDVLRTVISERHQTQVRGVMIESHLVDGNQKISCDMVYGQSVTDGCLGWDKTSAVLIEAAEQLRMDLLKHSA</sequence>
<dbReference type="PANTHER" id="PTHR21225">
    <property type="entry name" value="PHOSPHO-2-DEHYDRO-3-DEOXYHEPTONATE ALDOLASE DAHP SYNTHETASE"/>
    <property type="match status" value="1"/>
</dbReference>
<keyword evidence="5 8" id="KW-0808">Transferase</keyword>
<dbReference type="NCBIfam" id="TIGR00034">
    <property type="entry name" value="aroFGH"/>
    <property type="match status" value="1"/>
</dbReference>
<dbReference type="PIRSF" id="PIRSF001361">
    <property type="entry name" value="DAHP_synthase"/>
    <property type="match status" value="1"/>
</dbReference>
<name>A0A3B7LW75_9GAMM</name>
<organism evidence="10 11">
    <name type="scientific">Acinetobacter chinensis</name>
    <dbReference type="NCBI Taxonomy" id="2004650"/>
    <lineage>
        <taxon>Bacteria</taxon>
        <taxon>Pseudomonadati</taxon>
        <taxon>Pseudomonadota</taxon>
        <taxon>Gammaproteobacteria</taxon>
        <taxon>Moraxellales</taxon>
        <taxon>Moraxellaceae</taxon>
        <taxon>Acinetobacter</taxon>
    </lineage>
</organism>
<dbReference type="GO" id="GO:0003849">
    <property type="term" value="F:3-deoxy-7-phosphoheptulonate synthase activity"/>
    <property type="evidence" value="ECO:0007669"/>
    <property type="project" value="UniProtKB-EC"/>
</dbReference>
<evidence type="ECO:0000256" key="7">
    <source>
        <dbReference type="ARBA" id="ARBA00047508"/>
    </source>
</evidence>
<dbReference type="InterPro" id="IPR006218">
    <property type="entry name" value="DAHP1/KDSA"/>
</dbReference>
<dbReference type="Gene3D" id="3.20.20.70">
    <property type="entry name" value="Aldolase class I"/>
    <property type="match status" value="1"/>
</dbReference>
<dbReference type="SUPFAM" id="SSF51569">
    <property type="entry name" value="Aldolase"/>
    <property type="match status" value="1"/>
</dbReference>
<evidence type="ECO:0000313" key="11">
    <source>
        <dbReference type="Proteomes" id="UP000263753"/>
    </source>
</evidence>
<proteinExistence type="inferred from homology"/>
<dbReference type="EC" id="2.5.1.54" evidence="8"/>
<evidence type="ECO:0000259" key="9">
    <source>
        <dbReference type="Pfam" id="PF00793"/>
    </source>
</evidence>
<comment type="function">
    <text evidence="1 8">Stereospecific condensation of phosphoenolpyruvate (PEP) and D-erythrose-4-phosphate (E4P) giving rise to 3-deoxy-D-arabino-heptulosonate-7-phosphate (DAHP).</text>
</comment>
<evidence type="ECO:0000256" key="3">
    <source>
        <dbReference type="ARBA" id="ARBA00007985"/>
    </source>
</evidence>
<keyword evidence="4 8" id="KW-0028">Amino-acid biosynthesis</keyword>
<accession>A0A3B7LW75</accession>
<dbReference type="AlphaFoldDB" id="A0A3B7LW75"/>
<evidence type="ECO:0000313" key="10">
    <source>
        <dbReference type="EMBL" id="AXY56748.1"/>
    </source>
</evidence>
<dbReference type="GO" id="GO:0009073">
    <property type="term" value="P:aromatic amino acid family biosynthetic process"/>
    <property type="evidence" value="ECO:0007669"/>
    <property type="project" value="UniProtKB-KW"/>
</dbReference>
<dbReference type="PANTHER" id="PTHR21225:SF12">
    <property type="entry name" value="PHOSPHO-2-DEHYDRO-3-DEOXYHEPTONATE ALDOLASE, TYROSINE-INHIBITED"/>
    <property type="match status" value="1"/>
</dbReference>